<reference evidence="2 3" key="1">
    <citation type="submission" date="2009-09" db="EMBL/GenBank/DDBJ databases">
        <authorList>
            <person name="Weinstock G."/>
            <person name="Sodergren E."/>
            <person name="Clifton S."/>
            <person name="Fulton L."/>
            <person name="Fulton B."/>
            <person name="Courtney L."/>
            <person name="Fronick C."/>
            <person name="Harrison M."/>
            <person name="Strong C."/>
            <person name="Farmer C."/>
            <person name="Delahaunty K."/>
            <person name="Markovic C."/>
            <person name="Hall O."/>
            <person name="Minx P."/>
            <person name="Tomlinson C."/>
            <person name="Mitreva M."/>
            <person name="Nelson J."/>
            <person name="Hou S."/>
            <person name="Wollam A."/>
            <person name="Pepin K.H."/>
            <person name="Johnson M."/>
            <person name="Bhonagiri V."/>
            <person name="Nash W.E."/>
            <person name="Warren W."/>
            <person name="Chinwalla A."/>
            <person name="Mardis E.R."/>
            <person name="Wilson R.K."/>
        </authorList>
    </citation>
    <scope>NUCLEOTIDE SEQUENCE [LARGE SCALE GENOMIC DNA]</scope>
    <source>
        <strain evidence="2 3">F0319</strain>
    </source>
</reference>
<name>C9ML48_9BACT</name>
<proteinExistence type="predicted"/>
<evidence type="ECO:0000313" key="2">
    <source>
        <dbReference type="EMBL" id="EEX19778.1"/>
    </source>
</evidence>
<sequence length="65" mass="7266">MIHKMSSDAPISWNDPSNADNPQADYGYIPNDTTKEDTSFYHTRLIPRVFNTVAQGCLILLPKGV</sequence>
<dbReference type="HOGENOM" id="CLU_2846208_0_0_10"/>
<evidence type="ECO:0000256" key="1">
    <source>
        <dbReference type="SAM" id="MobiDB-lite"/>
    </source>
</evidence>
<feature type="region of interest" description="Disordered" evidence="1">
    <location>
        <begin position="1"/>
        <end position="30"/>
    </location>
</feature>
<dbReference type="AlphaFoldDB" id="C9ML48"/>
<accession>C9ML48</accession>
<keyword evidence="3" id="KW-1185">Reference proteome</keyword>
<protein>
    <submittedName>
        <fullName evidence="2">Uncharacterized protein</fullName>
    </submittedName>
</protein>
<organism evidence="2 3">
    <name type="scientific">Prevotella veroralis F0319</name>
    <dbReference type="NCBI Taxonomy" id="649761"/>
    <lineage>
        <taxon>Bacteria</taxon>
        <taxon>Pseudomonadati</taxon>
        <taxon>Bacteroidota</taxon>
        <taxon>Bacteroidia</taxon>
        <taxon>Bacteroidales</taxon>
        <taxon>Prevotellaceae</taxon>
        <taxon>Prevotella</taxon>
    </lineage>
</organism>
<dbReference type="EMBL" id="ACVA01000011">
    <property type="protein sequence ID" value="EEX19778.1"/>
    <property type="molecule type" value="Genomic_DNA"/>
</dbReference>
<evidence type="ECO:0000313" key="3">
    <source>
        <dbReference type="Proteomes" id="UP000003327"/>
    </source>
</evidence>
<comment type="caution">
    <text evidence="2">The sequence shown here is derived from an EMBL/GenBank/DDBJ whole genome shotgun (WGS) entry which is preliminary data.</text>
</comment>
<dbReference type="Proteomes" id="UP000003327">
    <property type="component" value="Unassembled WGS sequence"/>
</dbReference>
<gene>
    <name evidence="2" type="ORF">HMPREF0973_00323</name>
</gene>
<dbReference type="STRING" id="649761.HMPREF0973_00323"/>